<keyword evidence="2" id="KW-0812">Transmembrane</keyword>
<comment type="caution">
    <text evidence="4">The sequence shown here is derived from an EMBL/GenBank/DDBJ whole genome shotgun (WGS) entry which is preliminary data.</text>
</comment>
<feature type="compositionally biased region" description="Polar residues" evidence="1">
    <location>
        <begin position="395"/>
        <end position="415"/>
    </location>
</feature>
<dbReference type="PANTHER" id="PTHR21113">
    <property type="entry name" value="AGAP001705-PA"/>
    <property type="match status" value="1"/>
</dbReference>
<reference evidence="4 5" key="1">
    <citation type="journal article" date="2020" name="G3 (Bethesda)">
        <title>Improved Reference Genome for Cyclotella cryptica CCMP332, a Model for Cell Wall Morphogenesis, Salinity Adaptation, and Lipid Production in Diatoms (Bacillariophyta).</title>
        <authorList>
            <person name="Roberts W.R."/>
            <person name="Downey K.M."/>
            <person name="Ruck E.C."/>
            <person name="Traller J.C."/>
            <person name="Alverson A.J."/>
        </authorList>
    </citation>
    <scope>NUCLEOTIDE SEQUENCE [LARGE SCALE GENOMIC DNA]</scope>
    <source>
        <strain evidence="4 5">CCMP332</strain>
    </source>
</reference>
<proteinExistence type="predicted"/>
<feature type="compositionally biased region" description="Polar residues" evidence="1">
    <location>
        <begin position="782"/>
        <end position="793"/>
    </location>
</feature>
<dbReference type="Proteomes" id="UP001516023">
    <property type="component" value="Unassembled WGS sequence"/>
</dbReference>
<dbReference type="Gene3D" id="1.10.530.10">
    <property type="match status" value="3"/>
</dbReference>
<feature type="region of interest" description="Disordered" evidence="1">
    <location>
        <begin position="1316"/>
        <end position="1337"/>
    </location>
</feature>
<evidence type="ECO:0000313" key="5">
    <source>
        <dbReference type="Proteomes" id="UP001516023"/>
    </source>
</evidence>
<evidence type="ECO:0000256" key="3">
    <source>
        <dbReference type="SAM" id="SignalP"/>
    </source>
</evidence>
<feature type="compositionally biased region" description="Polar residues" evidence="1">
    <location>
        <begin position="1316"/>
        <end position="1328"/>
    </location>
</feature>
<evidence type="ECO:0000256" key="2">
    <source>
        <dbReference type="SAM" id="Phobius"/>
    </source>
</evidence>
<sequence length="1844" mass="202193">MIRRSVVICFFLWLNGGHYSIQASTSRRSLNTIDNLLQSLDAVKSEIDSNLFLYQTPDFQWIPSTVYHFDDFRESLNIMSTEGVAGKTFYIGEDVQNGHVYGLVNIAAFLAQSMKETIQYDACDENSWDLVNGKYPLSNACGQLGQSYQDYHCSEEEKHMECPVDPNMSITAVTHAKWYGAPGPLFCGPKTEEQPFSGYWDYTYECNKAWANPPETCDVYEDQKAGRYDQSVAVANTAGRTDVEGCCWWGRGVIQTSGVCNFGKLNYFLGAGAAKDGRTSRYPNIDFARTPNPEYKELKWIAGMFYWIESVQSYNNEGWDYLTELRAFVEGGMSDTSFIDGVSGIVNRGCHNPPCGTGALDGGLERKAFFDGSTPEISSPVTTPSDSAVIDGSTDGVSQSFSDTPKPTRQPVSPSSDVGIIVSSSPYIDLERALEASKDAIDNDLFLYQTPDFQWIPSTVYRYADFFESLYIMSTEGVAGKTFYIGEDVQNGHVYGLVNIAAFLAQSMKETIQYDACDENSWDLVNGKYPLSNACGQLGQSYQDYHCSEEEKHMECPVDPNMSITAVTHAKWYGAPGPLFCGPKTEEQPFSGYWDYTYECNKAWANPPETCDVYEDQKAGRYDQSVAVANTAGRTDVEGCCWWGRGVIQTSGVCNFGKLNYFLGAGAAKDGRTSRYPNIDFCKDPEVICNSPEYKELKWIAGMFYWIESVQSYNNEGWDYLTELRAFVEGGMSDTSFIDGVSGIVNRGCHNPPCGTGALDGGLERSANFKKALEAFFDGSTPEISSPVTTPSDSAVIDGSTDGVSQSFSDTPKPTRQPVSPSSDVGIIVSSSPYIDLERALEASKDAIDNDLFLYQTPDFQWIPSTVYRYADFFESLYIMSTEGVAGKTFYIGEDVQNGHVYGLVNIAAFLAQSMKETIQYDACDENSWDLVNGKYPLSNACGQLGQSYQDYHCSEEEKHMECPVDPNMSITAVTHAKWYGAPGPLFCGPKTEEQPFSGYWDYTYECNKAWANPPETCDVYEDQKAGRYDQSVAVANTAGRTDVEGCCWWGRGVIQTSGVCNFGKLNYFLGAGAAKDGRTSRYPNIDFCKDPEVICNSPEYKELKWIAGMFYWIESVQSYNNEGWDYLTELRAFVEGGMSDTSFIDGVSGIVNRGCHNPPCGTGALDGGLERSTNFKKALEAFFGSSLPDLPMNESGTSVSTSSTTSFGSFASSETVSTIAYGGSSVDSGSGLSISESTPGLTDLGTSVGSSPSGSGVYYPDYNPIWSLGKCINDSPPPSGRPNYDSLIDCCEKAYGGQASGACLSAMSANTFSVEPSLDSPLTQASETPGDGGEQSSTLWYPDYNAIWALGKCISILPFPNGRPTYDTQLDCCQNAYRGQASGECLANISGNPMSVPNLPQTGNAESLPSDSWYADFNPQWALGKCINESPVPANRPWYTTQSECCEKAYGGQASGACLEGTRDIVSIQSDGSFANAFTSYLQSRKYGDFIVYTCNPLPEIPPNSGTLDISYDYEYSVPQTIRADLVLPDLKVRMMGHLAERFGCESTVQRNLRQANGDDVLLGFQSAEGSDEIDTKKAYCKLPDDEDAAAFACVPVKGHLVAFIQQDTPREVVELIKNKILESLADGQYTSEAIHKVVYIGEPHANLYASHADTTVESATHGAAWISVLASLLSIIAIVLIALFFVIRRKNAMQIREVYQDKENSIEEEAGNGHTSRTSIAGQSMVFAARKHAEYYEVEDNDDSLGEKSSSGSDALEKYDRGRHSIVLSNLDFKGDPDALDIANMPRPDRSSLDEEYENGGVNFVLSNSSPYSCVLPTVEHQSGVETESDNDSVEHCRYDDL</sequence>
<feature type="compositionally biased region" description="Polar residues" evidence="1">
    <location>
        <begin position="802"/>
        <end position="822"/>
    </location>
</feature>
<feature type="compositionally biased region" description="Polar residues" evidence="1">
    <location>
        <begin position="375"/>
        <end position="386"/>
    </location>
</feature>
<evidence type="ECO:0000256" key="1">
    <source>
        <dbReference type="SAM" id="MobiDB-lite"/>
    </source>
</evidence>
<dbReference type="EMBL" id="JABMIG020000041">
    <property type="protein sequence ID" value="KAL3799115.1"/>
    <property type="molecule type" value="Genomic_DNA"/>
</dbReference>
<feature type="chain" id="PRO_5044857114" description="Chitinase" evidence="3">
    <location>
        <begin position="24"/>
        <end position="1844"/>
    </location>
</feature>
<keyword evidence="5" id="KW-1185">Reference proteome</keyword>
<feature type="region of interest" description="Disordered" evidence="1">
    <location>
        <begin position="1824"/>
        <end position="1844"/>
    </location>
</feature>
<evidence type="ECO:0008006" key="6">
    <source>
        <dbReference type="Google" id="ProtNLM"/>
    </source>
</evidence>
<keyword evidence="2" id="KW-0472">Membrane</keyword>
<keyword evidence="3" id="KW-0732">Signal</keyword>
<feature type="signal peptide" evidence="3">
    <location>
        <begin position="1"/>
        <end position="23"/>
    </location>
</feature>
<feature type="compositionally biased region" description="Basic and acidic residues" evidence="1">
    <location>
        <begin position="1835"/>
        <end position="1844"/>
    </location>
</feature>
<evidence type="ECO:0000313" key="4">
    <source>
        <dbReference type="EMBL" id="KAL3799115.1"/>
    </source>
</evidence>
<name>A0ABD3QF98_9STRA</name>
<dbReference type="PANTHER" id="PTHR21113:SF4">
    <property type="entry name" value="CHITIN-BINDING TYPE-4 DOMAIN-CONTAINING PROTEIN"/>
    <property type="match status" value="1"/>
</dbReference>
<feature type="transmembrane region" description="Helical" evidence="2">
    <location>
        <begin position="1666"/>
        <end position="1689"/>
    </location>
</feature>
<keyword evidence="2" id="KW-1133">Transmembrane helix</keyword>
<accession>A0ABD3QF98</accession>
<organism evidence="4 5">
    <name type="scientific">Cyclotella cryptica</name>
    <dbReference type="NCBI Taxonomy" id="29204"/>
    <lineage>
        <taxon>Eukaryota</taxon>
        <taxon>Sar</taxon>
        <taxon>Stramenopiles</taxon>
        <taxon>Ochrophyta</taxon>
        <taxon>Bacillariophyta</taxon>
        <taxon>Coscinodiscophyceae</taxon>
        <taxon>Thalassiosirophycidae</taxon>
        <taxon>Stephanodiscales</taxon>
        <taxon>Stephanodiscaceae</taxon>
        <taxon>Cyclotella</taxon>
    </lineage>
</organism>
<protein>
    <recommendedName>
        <fullName evidence="6">Chitinase</fullName>
    </recommendedName>
</protein>
<feature type="region of interest" description="Disordered" evidence="1">
    <location>
        <begin position="782"/>
        <end position="822"/>
    </location>
</feature>
<gene>
    <name evidence="4" type="ORF">HJC23_002243</name>
</gene>
<feature type="region of interest" description="Disordered" evidence="1">
    <location>
        <begin position="374"/>
        <end position="415"/>
    </location>
</feature>